<accession>A0A485KU57</accession>
<dbReference type="InterPro" id="IPR052193">
    <property type="entry name" value="Peptidase_C59"/>
</dbReference>
<dbReference type="EMBL" id="VJMH01005300">
    <property type="protein sequence ID" value="KAF0697605.1"/>
    <property type="molecule type" value="Genomic_DNA"/>
</dbReference>
<evidence type="ECO:0000313" key="5">
    <source>
        <dbReference type="EMBL" id="KAF0697605.1"/>
    </source>
</evidence>
<evidence type="ECO:0000313" key="7">
    <source>
        <dbReference type="Proteomes" id="UP000332933"/>
    </source>
</evidence>
<reference evidence="5" key="2">
    <citation type="submission" date="2019-06" db="EMBL/GenBank/DDBJ databases">
        <title>Genomics analysis of Aphanomyces spp. identifies a new class of oomycete effector associated with host adaptation.</title>
        <authorList>
            <person name="Gaulin E."/>
        </authorList>
    </citation>
    <scope>NUCLEOTIDE SEQUENCE</scope>
    <source>
        <strain evidence="5">CBS 578.67</strain>
    </source>
</reference>
<comment type="similarity">
    <text evidence="1">Belongs to the peptidase C59 family.</text>
</comment>
<evidence type="ECO:0000256" key="1">
    <source>
        <dbReference type="ARBA" id="ARBA00006625"/>
    </source>
</evidence>
<dbReference type="Pfam" id="PF02275">
    <property type="entry name" value="CBAH"/>
    <property type="match status" value="1"/>
</dbReference>
<evidence type="ECO:0000256" key="3">
    <source>
        <dbReference type="SAM" id="SignalP"/>
    </source>
</evidence>
<dbReference type="GO" id="GO:0016787">
    <property type="term" value="F:hydrolase activity"/>
    <property type="evidence" value="ECO:0007669"/>
    <property type="project" value="UniProtKB-KW"/>
</dbReference>
<dbReference type="Proteomes" id="UP000332933">
    <property type="component" value="Unassembled WGS sequence"/>
</dbReference>
<dbReference type="InterPro" id="IPR029055">
    <property type="entry name" value="Ntn_hydrolases_N"/>
</dbReference>
<keyword evidence="3" id="KW-0732">Signal</keyword>
<dbReference type="OrthoDB" id="63199at2759"/>
<feature type="chain" id="PRO_5033437127" evidence="3">
    <location>
        <begin position="21"/>
        <end position="384"/>
    </location>
</feature>
<dbReference type="SUPFAM" id="SSF56235">
    <property type="entry name" value="N-terminal nucleophile aminohydrolases (Ntn hydrolases)"/>
    <property type="match status" value="1"/>
</dbReference>
<evidence type="ECO:0000256" key="2">
    <source>
        <dbReference type="ARBA" id="ARBA00022801"/>
    </source>
</evidence>
<dbReference type="AlphaFoldDB" id="A0A485KU57"/>
<dbReference type="PANTHER" id="PTHR35527:SF2">
    <property type="entry name" value="HYDROLASE"/>
    <property type="match status" value="1"/>
</dbReference>
<protein>
    <submittedName>
        <fullName evidence="6">Aste57867_11695 protein</fullName>
    </submittedName>
</protein>
<evidence type="ECO:0000259" key="4">
    <source>
        <dbReference type="Pfam" id="PF02275"/>
    </source>
</evidence>
<dbReference type="Gene3D" id="3.60.60.10">
    <property type="entry name" value="Penicillin V Acylase, Chain A"/>
    <property type="match status" value="1"/>
</dbReference>
<dbReference type="InterPro" id="IPR029132">
    <property type="entry name" value="CBAH/NAAA_C"/>
</dbReference>
<reference evidence="6 7" key="1">
    <citation type="submission" date="2019-03" db="EMBL/GenBank/DDBJ databases">
        <authorList>
            <person name="Gaulin E."/>
            <person name="Dumas B."/>
        </authorList>
    </citation>
    <scope>NUCLEOTIDE SEQUENCE [LARGE SCALE GENOMIC DNA]</scope>
    <source>
        <strain evidence="6">CBS 568.67</strain>
    </source>
</reference>
<dbReference type="PANTHER" id="PTHR35527">
    <property type="entry name" value="CHOLOYLGLYCINE HYDROLASE"/>
    <property type="match status" value="1"/>
</dbReference>
<evidence type="ECO:0000313" key="6">
    <source>
        <dbReference type="EMBL" id="VFT88552.1"/>
    </source>
</evidence>
<gene>
    <name evidence="6" type="primary">Aste57867_11695</name>
    <name evidence="5" type="ORF">As57867_011652</name>
    <name evidence="6" type="ORF">ASTE57867_11695</name>
</gene>
<feature type="signal peptide" evidence="3">
    <location>
        <begin position="1"/>
        <end position="20"/>
    </location>
</feature>
<dbReference type="EMBL" id="CAADRA010005321">
    <property type="protein sequence ID" value="VFT88552.1"/>
    <property type="molecule type" value="Genomic_DNA"/>
</dbReference>
<organism evidence="6 7">
    <name type="scientific">Aphanomyces stellatus</name>
    <dbReference type="NCBI Taxonomy" id="120398"/>
    <lineage>
        <taxon>Eukaryota</taxon>
        <taxon>Sar</taxon>
        <taxon>Stramenopiles</taxon>
        <taxon>Oomycota</taxon>
        <taxon>Saprolegniomycetes</taxon>
        <taxon>Saprolegniales</taxon>
        <taxon>Verrucalvaceae</taxon>
        <taxon>Aphanomyces</taxon>
    </lineage>
</organism>
<feature type="domain" description="Choloylglycine hydrolase/NAAA C-terminal" evidence="4">
    <location>
        <begin position="21"/>
        <end position="208"/>
    </location>
</feature>
<proteinExistence type="inferred from homology"/>
<keyword evidence="2" id="KW-0378">Hydrolase</keyword>
<name>A0A485KU57_9STRA</name>
<keyword evidence="7" id="KW-1185">Reference proteome</keyword>
<sequence>MLSPHALLFFFAIATVVSHGCSDFLLNTTSSRVVSARTLDDHADVRSVLEIVPRKTRFQELATSWSITDCPECPTYAWRTTYGFVGLNPFGAHAATDGLNEKGLSAAVLGLNASHCPLVNVTDSMTGQTVVASIVTYILGNFATVADVQAGLRTAEAAEMSSGNHGFDGSRVFHVPVHDAAGQSIVVELRHSGGVRVLANPTGVMTNNQSLPIDEASCDAGLVIDQEGDDVRDTALWDGNDPATRLQRLLRLNRLHASDGSTGGASFSAATAAITTALKMIHTVVVEAGAADGDGVTTQVTLVRDHGALRLYFQSTKHHVLQRLDLNKIDFANPCSRKALDMKYGTWYVNATQTVPLELPEQAQLDQLVAHHSILASFLDRSRT</sequence>